<dbReference type="InterPro" id="IPR023214">
    <property type="entry name" value="HAD_sf"/>
</dbReference>
<dbReference type="SFLD" id="SFLDG01140">
    <property type="entry name" value="C2.B:_Phosphomannomutase_and_P"/>
    <property type="match status" value="1"/>
</dbReference>
<dbReference type="NCBIfam" id="TIGR01484">
    <property type="entry name" value="HAD-SF-IIB"/>
    <property type="match status" value="1"/>
</dbReference>
<dbReference type="Gene3D" id="3.30.1240.10">
    <property type="match status" value="1"/>
</dbReference>
<evidence type="ECO:0000313" key="2">
    <source>
        <dbReference type="Proteomes" id="UP000051841"/>
    </source>
</evidence>
<evidence type="ECO:0000313" key="1">
    <source>
        <dbReference type="EMBL" id="KRN49676.1"/>
    </source>
</evidence>
<sequence>MGKLLFFDIDGTILSDRTYKIPESAIKAIKLAKDNGHKCFLCTGRSYGMTKEVSDAGISDAVITNGMGVIMDDQPLILHSIPKQVVKKTLDLIDEMNGGYQIIDWQYGYQNPYNYANSEKSFLARFPDVDPQFFFDKKGMKPISEYPGSDILKIDVTLNSEEDAKRFDEALDSSLEMTWAGGYTNNTANAGELVSRGFSKGTGIKELCEHLNVAIEDTVGFGDSTNDLGMLEAVGTAVAMGNAPDSVKEIADYVTDDIDEDGLYNAMKHLGLI</sequence>
<dbReference type="InterPro" id="IPR036412">
    <property type="entry name" value="HAD-like_sf"/>
</dbReference>
<organism evidence="1 2">
    <name type="scientific">Kandleria vitulina DSM 20405</name>
    <dbReference type="NCBI Taxonomy" id="1410657"/>
    <lineage>
        <taxon>Bacteria</taxon>
        <taxon>Bacillati</taxon>
        <taxon>Bacillota</taxon>
        <taxon>Erysipelotrichia</taxon>
        <taxon>Erysipelotrichales</taxon>
        <taxon>Coprobacillaceae</taxon>
        <taxon>Kandleria</taxon>
    </lineage>
</organism>
<evidence type="ECO:0008006" key="3">
    <source>
        <dbReference type="Google" id="ProtNLM"/>
    </source>
</evidence>
<dbReference type="InterPro" id="IPR006379">
    <property type="entry name" value="HAD-SF_hydro_IIB"/>
</dbReference>
<dbReference type="PANTHER" id="PTHR10000:SF25">
    <property type="entry name" value="PHOSPHATASE YKRA-RELATED"/>
    <property type="match status" value="1"/>
</dbReference>
<dbReference type="PANTHER" id="PTHR10000">
    <property type="entry name" value="PHOSPHOSERINE PHOSPHATASE"/>
    <property type="match status" value="1"/>
</dbReference>
<dbReference type="GO" id="GO:0000287">
    <property type="term" value="F:magnesium ion binding"/>
    <property type="evidence" value="ECO:0007669"/>
    <property type="project" value="TreeGrafter"/>
</dbReference>
<dbReference type="Pfam" id="PF08282">
    <property type="entry name" value="Hydrolase_3"/>
    <property type="match status" value="1"/>
</dbReference>
<comment type="caution">
    <text evidence="1">The sequence shown here is derived from an EMBL/GenBank/DDBJ whole genome shotgun (WGS) entry which is preliminary data.</text>
</comment>
<dbReference type="EMBL" id="JQBL01000023">
    <property type="protein sequence ID" value="KRN49676.1"/>
    <property type="molecule type" value="Genomic_DNA"/>
</dbReference>
<dbReference type="PROSITE" id="PS01228">
    <property type="entry name" value="COF_1"/>
    <property type="match status" value="1"/>
</dbReference>
<protein>
    <recommendedName>
        <fullName evidence="3">Cof-type HAD-IIB family hydrolase</fullName>
    </recommendedName>
</protein>
<dbReference type="SUPFAM" id="SSF56784">
    <property type="entry name" value="HAD-like"/>
    <property type="match status" value="1"/>
</dbReference>
<dbReference type="SFLD" id="SFLDS00003">
    <property type="entry name" value="Haloacid_Dehalogenase"/>
    <property type="match status" value="1"/>
</dbReference>
<dbReference type="PATRIC" id="fig|1410657.5.peg.956"/>
<accession>A0A0R2HIA9</accession>
<dbReference type="RefSeq" id="WP_031590131.1">
    <property type="nucleotide sequence ID" value="NZ_JQBL01000023.1"/>
</dbReference>
<dbReference type="Proteomes" id="UP000051841">
    <property type="component" value="Unassembled WGS sequence"/>
</dbReference>
<reference evidence="1 2" key="1">
    <citation type="journal article" date="2015" name="Genome Announc.">
        <title>Expanding the biotechnology potential of lactobacilli through comparative genomics of 213 strains and associated genera.</title>
        <authorList>
            <person name="Sun Z."/>
            <person name="Harris H.M."/>
            <person name="McCann A."/>
            <person name="Guo C."/>
            <person name="Argimon S."/>
            <person name="Zhang W."/>
            <person name="Yang X."/>
            <person name="Jeffery I.B."/>
            <person name="Cooney J.C."/>
            <person name="Kagawa T.F."/>
            <person name="Liu W."/>
            <person name="Song Y."/>
            <person name="Salvetti E."/>
            <person name="Wrobel A."/>
            <person name="Rasinkangas P."/>
            <person name="Parkhill J."/>
            <person name="Rea M.C."/>
            <person name="O'Sullivan O."/>
            <person name="Ritari J."/>
            <person name="Douillard F.P."/>
            <person name="Paul Ross R."/>
            <person name="Yang R."/>
            <person name="Briner A.E."/>
            <person name="Felis G.E."/>
            <person name="de Vos W.M."/>
            <person name="Barrangou R."/>
            <person name="Klaenhammer T.R."/>
            <person name="Caufield P.W."/>
            <person name="Cui Y."/>
            <person name="Zhang H."/>
            <person name="O'Toole P.W."/>
        </authorList>
    </citation>
    <scope>NUCLEOTIDE SEQUENCE [LARGE SCALE GENOMIC DNA]</scope>
    <source>
        <strain evidence="1 2">DSM 20405</strain>
    </source>
</reference>
<proteinExistence type="predicted"/>
<dbReference type="NCBIfam" id="TIGR00099">
    <property type="entry name" value="Cof-subfamily"/>
    <property type="match status" value="1"/>
</dbReference>
<dbReference type="GO" id="GO:0016791">
    <property type="term" value="F:phosphatase activity"/>
    <property type="evidence" value="ECO:0007669"/>
    <property type="project" value="TreeGrafter"/>
</dbReference>
<dbReference type="Gene3D" id="3.40.50.1000">
    <property type="entry name" value="HAD superfamily/HAD-like"/>
    <property type="match status" value="1"/>
</dbReference>
<keyword evidence="2" id="KW-1185">Reference proteome</keyword>
<name>A0A0R2HIA9_9FIRM</name>
<gene>
    <name evidence="1" type="ORF">IV49_GL000918</name>
</gene>
<dbReference type="AlphaFoldDB" id="A0A0R2HIA9"/>
<dbReference type="InterPro" id="IPR000150">
    <property type="entry name" value="Cof"/>
</dbReference>
<dbReference type="GO" id="GO:0005829">
    <property type="term" value="C:cytosol"/>
    <property type="evidence" value="ECO:0007669"/>
    <property type="project" value="TreeGrafter"/>
</dbReference>